<organism evidence="3 4">
    <name type="scientific">Mizuhopecten yessoensis</name>
    <name type="common">Japanese scallop</name>
    <name type="synonym">Patinopecten yessoensis</name>
    <dbReference type="NCBI Taxonomy" id="6573"/>
    <lineage>
        <taxon>Eukaryota</taxon>
        <taxon>Metazoa</taxon>
        <taxon>Spiralia</taxon>
        <taxon>Lophotrochozoa</taxon>
        <taxon>Mollusca</taxon>
        <taxon>Bivalvia</taxon>
        <taxon>Autobranchia</taxon>
        <taxon>Pteriomorphia</taxon>
        <taxon>Pectinida</taxon>
        <taxon>Pectinoidea</taxon>
        <taxon>Pectinidae</taxon>
        <taxon>Mizuhopecten</taxon>
    </lineage>
</organism>
<proteinExistence type="predicted"/>
<gene>
    <name evidence="3" type="ORF">KP79_PYT12353</name>
</gene>
<name>A0A210PZN3_MIZYE</name>
<sequence>MSTDLDITVHATTVRATTKTAMLVHVMCYCLLFLGTSVVMSRGVCLQNVNCFLPKCFCSTFQHLMKRSDIPQMVYFGFDDAVHGQVSHHYDYLFLSNVTNPNGCPVSITLFVSDTYTDYTMLKKYYEAGFELAVHSVSHQNIDTGSKVRQEAEEQKNNIANHTGIPMEEVVGWRSPYLVTAGDPQIYALEDLGFTYDISLIYRRAGMDGDDAWPFTLDYGWPLPCDKICPMESHKGFWQIPINAMIDYKHQFPCAFIDHCYNTAWNEEDAYKYIMDNFYSRYNGNRSPYGFHIHAVWLNYAFNKRAMERAIKDMMDHDDVYIVNIKQMLEWMKNPTKLSDIKRFDPWGCWPIQSSGKIVLIVFINIFIIVGIACMTICVYRHKSKLLKTISNKVGYIMLTDIERQAHVEESDGEGHPQG</sequence>
<dbReference type="Proteomes" id="UP000242188">
    <property type="component" value="Unassembled WGS sequence"/>
</dbReference>
<keyword evidence="1" id="KW-0812">Transmembrane</keyword>
<dbReference type="SUPFAM" id="SSF88713">
    <property type="entry name" value="Glycoside hydrolase/deacetylase"/>
    <property type="match status" value="1"/>
</dbReference>
<dbReference type="InterPro" id="IPR052740">
    <property type="entry name" value="CE4"/>
</dbReference>
<evidence type="ECO:0000313" key="4">
    <source>
        <dbReference type="Proteomes" id="UP000242188"/>
    </source>
</evidence>
<dbReference type="PANTHER" id="PTHR45985:SF8">
    <property type="entry name" value="CHITIN DEACETYLASE-LIKE 9, ISOFORM A"/>
    <property type="match status" value="1"/>
</dbReference>
<dbReference type="OrthoDB" id="504708at2759"/>
<dbReference type="GO" id="GO:0005975">
    <property type="term" value="P:carbohydrate metabolic process"/>
    <property type="evidence" value="ECO:0007669"/>
    <property type="project" value="InterPro"/>
</dbReference>
<dbReference type="InterPro" id="IPR002509">
    <property type="entry name" value="NODB_dom"/>
</dbReference>
<keyword evidence="1" id="KW-1133">Transmembrane helix</keyword>
<dbReference type="AlphaFoldDB" id="A0A210PZN3"/>
<keyword evidence="4" id="KW-1185">Reference proteome</keyword>
<feature type="transmembrane region" description="Helical" evidence="1">
    <location>
        <begin position="358"/>
        <end position="380"/>
    </location>
</feature>
<dbReference type="PANTHER" id="PTHR45985">
    <property type="match status" value="1"/>
</dbReference>
<dbReference type="GO" id="GO:0016810">
    <property type="term" value="F:hydrolase activity, acting on carbon-nitrogen (but not peptide) bonds"/>
    <property type="evidence" value="ECO:0007669"/>
    <property type="project" value="InterPro"/>
</dbReference>
<evidence type="ECO:0000256" key="1">
    <source>
        <dbReference type="SAM" id="Phobius"/>
    </source>
</evidence>
<feature type="domain" description="NodB homology" evidence="2">
    <location>
        <begin position="71"/>
        <end position="195"/>
    </location>
</feature>
<dbReference type="Gene3D" id="3.20.20.370">
    <property type="entry name" value="Glycoside hydrolase/deacetylase"/>
    <property type="match status" value="1"/>
</dbReference>
<protein>
    <recommendedName>
        <fullName evidence="2">NodB homology domain-containing protein</fullName>
    </recommendedName>
</protein>
<accession>A0A210PZN3</accession>
<reference evidence="3 4" key="1">
    <citation type="journal article" date="2017" name="Nat. Ecol. Evol.">
        <title>Scallop genome provides insights into evolution of bilaterian karyotype and development.</title>
        <authorList>
            <person name="Wang S."/>
            <person name="Zhang J."/>
            <person name="Jiao W."/>
            <person name="Li J."/>
            <person name="Xun X."/>
            <person name="Sun Y."/>
            <person name="Guo X."/>
            <person name="Huan P."/>
            <person name="Dong B."/>
            <person name="Zhang L."/>
            <person name="Hu X."/>
            <person name="Sun X."/>
            <person name="Wang J."/>
            <person name="Zhao C."/>
            <person name="Wang Y."/>
            <person name="Wang D."/>
            <person name="Huang X."/>
            <person name="Wang R."/>
            <person name="Lv J."/>
            <person name="Li Y."/>
            <person name="Zhang Z."/>
            <person name="Liu B."/>
            <person name="Lu W."/>
            <person name="Hui Y."/>
            <person name="Liang J."/>
            <person name="Zhou Z."/>
            <person name="Hou R."/>
            <person name="Li X."/>
            <person name="Liu Y."/>
            <person name="Li H."/>
            <person name="Ning X."/>
            <person name="Lin Y."/>
            <person name="Zhao L."/>
            <person name="Xing Q."/>
            <person name="Dou J."/>
            <person name="Li Y."/>
            <person name="Mao J."/>
            <person name="Guo H."/>
            <person name="Dou H."/>
            <person name="Li T."/>
            <person name="Mu C."/>
            <person name="Jiang W."/>
            <person name="Fu Q."/>
            <person name="Fu X."/>
            <person name="Miao Y."/>
            <person name="Liu J."/>
            <person name="Yu Q."/>
            <person name="Li R."/>
            <person name="Liao H."/>
            <person name="Li X."/>
            <person name="Kong Y."/>
            <person name="Jiang Z."/>
            <person name="Chourrout D."/>
            <person name="Li R."/>
            <person name="Bao Z."/>
        </authorList>
    </citation>
    <scope>NUCLEOTIDE SEQUENCE [LARGE SCALE GENOMIC DNA]</scope>
    <source>
        <strain evidence="3 4">PY_sf001</strain>
    </source>
</reference>
<dbReference type="Pfam" id="PF01522">
    <property type="entry name" value="Polysacc_deac_1"/>
    <property type="match status" value="1"/>
</dbReference>
<dbReference type="InterPro" id="IPR011330">
    <property type="entry name" value="Glyco_hydro/deAcase_b/a-brl"/>
</dbReference>
<comment type="caution">
    <text evidence="3">The sequence shown here is derived from an EMBL/GenBank/DDBJ whole genome shotgun (WGS) entry which is preliminary data.</text>
</comment>
<dbReference type="EMBL" id="NEDP02005344">
    <property type="protein sequence ID" value="OWF41869.1"/>
    <property type="molecule type" value="Genomic_DNA"/>
</dbReference>
<feature type="transmembrane region" description="Helical" evidence="1">
    <location>
        <begin position="21"/>
        <end position="40"/>
    </location>
</feature>
<evidence type="ECO:0000259" key="2">
    <source>
        <dbReference type="Pfam" id="PF01522"/>
    </source>
</evidence>
<evidence type="ECO:0000313" key="3">
    <source>
        <dbReference type="EMBL" id="OWF41869.1"/>
    </source>
</evidence>
<keyword evidence="1" id="KW-0472">Membrane</keyword>